<accession>A0AC35THG3</accession>
<evidence type="ECO:0000313" key="2">
    <source>
        <dbReference type="WBParaSite" id="RSKR_0000059000.1"/>
    </source>
</evidence>
<reference evidence="2" key="1">
    <citation type="submission" date="2016-11" db="UniProtKB">
        <authorList>
            <consortium name="WormBaseParasite"/>
        </authorList>
    </citation>
    <scope>IDENTIFICATION</scope>
    <source>
        <strain evidence="2">KR3021</strain>
    </source>
</reference>
<proteinExistence type="predicted"/>
<organism evidence="1 2">
    <name type="scientific">Rhabditophanes sp. KR3021</name>
    <dbReference type="NCBI Taxonomy" id="114890"/>
    <lineage>
        <taxon>Eukaryota</taxon>
        <taxon>Metazoa</taxon>
        <taxon>Ecdysozoa</taxon>
        <taxon>Nematoda</taxon>
        <taxon>Chromadorea</taxon>
        <taxon>Rhabditida</taxon>
        <taxon>Tylenchina</taxon>
        <taxon>Panagrolaimomorpha</taxon>
        <taxon>Strongyloidoidea</taxon>
        <taxon>Alloionematidae</taxon>
        <taxon>Rhabditophanes</taxon>
    </lineage>
</organism>
<dbReference type="WBParaSite" id="RSKR_0000059000.1">
    <property type="protein sequence ID" value="RSKR_0000059000.1"/>
    <property type="gene ID" value="RSKR_0000059000"/>
</dbReference>
<protein>
    <submittedName>
        <fullName evidence="2">Lipase_GDSL domain-containing protein</fullName>
    </submittedName>
</protein>
<sequence length="292" mass="33125">MLFAFNLLKFICILNGLVSFDAFGTFSDDFKNYIIKNHNQSYLELFEQKQLGLGYLGSFGGKFSDQETSNKTPIILFHGGSHIPFFFDTAKKYLIKRGYKFGDVYGITIDDGVLNLLTFMAADCEYVKLVRQFIKLVSEYRKDTPNLNLVTYSTASPFVRKAILGGKCIDSGEELGPSLTTKINTFVSIAGPNYGFESCNYLKAVTRHCNMVNGMICKSKFLVDINNQTSKFEGKKTYSIYSQLDWIVGQQCCGNICSELKNADKNYILNHLEHFSLAINSFDLIYHLFNYE</sequence>
<evidence type="ECO:0000313" key="1">
    <source>
        <dbReference type="Proteomes" id="UP000095286"/>
    </source>
</evidence>
<dbReference type="Proteomes" id="UP000095286">
    <property type="component" value="Unplaced"/>
</dbReference>
<name>A0AC35THG3_9BILA</name>